<protein>
    <submittedName>
        <fullName evidence="2">Uncharacterized protein</fullName>
    </submittedName>
</protein>
<dbReference type="EMBL" id="RSDW01000001">
    <property type="protein sequence ID" value="RSL18870.1"/>
    <property type="molecule type" value="Genomic_DNA"/>
</dbReference>
<feature type="signal peptide" evidence="1">
    <location>
        <begin position="1"/>
        <end position="22"/>
    </location>
</feature>
<name>A0A428MPQ6_9BACT</name>
<proteinExistence type="predicted"/>
<keyword evidence="3" id="KW-1185">Reference proteome</keyword>
<accession>A0A428MPQ6</accession>
<reference evidence="2 3" key="1">
    <citation type="submission" date="2018-12" db="EMBL/GenBank/DDBJ databases">
        <title>Sequencing of bacterial isolates from soil warming experiment in Harvard Forest, Massachusetts, USA.</title>
        <authorList>
            <person name="Deangelis K."/>
        </authorList>
    </citation>
    <scope>NUCLEOTIDE SEQUENCE [LARGE SCALE GENOMIC DNA]</scope>
    <source>
        <strain evidence="2 3">EB153</strain>
    </source>
</reference>
<evidence type="ECO:0000313" key="2">
    <source>
        <dbReference type="EMBL" id="RSL18870.1"/>
    </source>
</evidence>
<gene>
    <name evidence="2" type="ORF">EDE15_4475</name>
</gene>
<organism evidence="2 3">
    <name type="scientific">Edaphobacter aggregans</name>
    <dbReference type="NCBI Taxonomy" id="570835"/>
    <lineage>
        <taxon>Bacteria</taxon>
        <taxon>Pseudomonadati</taxon>
        <taxon>Acidobacteriota</taxon>
        <taxon>Terriglobia</taxon>
        <taxon>Terriglobales</taxon>
        <taxon>Acidobacteriaceae</taxon>
        <taxon>Edaphobacter</taxon>
    </lineage>
</organism>
<sequence>MVRMRFPVTLLSVIIVCGSAQAQWQIQNSRTTASLRGIHALSSEVAWASGTSGTKRAELTYNPVSRALRQPLVREANYTAMWLVLLSVSALFEC</sequence>
<evidence type="ECO:0000313" key="3">
    <source>
        <dbReference type="Proteomes" id="UP000269669"/>
    </source>
</evidence>
<comment type="caution">
    <text evidence="2">The sequence shown here is derived from an EMBL/GenBank/DDBJ whole genome shotgun (WGS) entry which is preliminary data.</text>
</comment>
<dbReference type="AlphaFoldDB" id="A0A428MPQ6"/>
<feature type="chain" id="PRO_5019075430" evidence="1">
    <location>
        <begin position="23"/>
        <end position="94"/>
    </location>
</feature>
<evidence type="ECO:0000256" key="1">
    <source>
        <dbReference type="SAM" id="SignalP"/>
    </source>
</evidence>
<keyword evidence="1" id="KW-0732">Signal</keyword>
<dbReference type="Proteomes" id="UP000269669">
    <property type="component" value="Unassembled WGS sequence"/>
</dbReference>